<evidence type="ECO:0000256" key="1">
    <source>
        <dbReference type="ARBA" id="ARBA00023002"/>
    </source>
</evidence>
<proteinExistence type="predicted"/>
<evidence type="ECO:0000313" key="3">
    <source>
        <dbReference type="Proteomes" id="UP000298050"/>
    </source>
</evidence>
<dbReference type="PANTHER" id="PTHR43157:SF31">
    <property type="entry name" value="PHOSPHATIDYLINOSITOL-GLYCAN BIOSYNTHESIS CLASS F PROTEIN"/>
    <property type="match status" value="1"/>
</dbReference>
<dbReference type="Gene3D" id="3.40.50.720">
    <property type="entry name" value="NAD(P)-binding Rossmann-like Domain"/>
    <property type="match status" value="1"/>
</dbReference>
<keyword evidence="1" id="KW-0560">Oxidoreductase</keyword>
<dbReference type="OrthoDB" id="5786478at2"/>
<dbReference type="Proteomes" id="UP000298050">
    <property type="component" value="Unassembled WGS sequence"/>
</dbReference>
<dbReference type="PANTHER" id="PTHR43157">
    <property type="entry name" value="PHOSPHATIDYLINOSITOL-GLYCAN BIOSYNTHESIS CLASS F PROTEIN-RELATED"/>
    <property type="match status" value="1"/>
</dbReference>
<protein>
    <submittedName>
        <fullName evidence="2">SDR family NAD(P)-dependent oxidoreductase</fullName>
    </submittedName>
</protein>
<reference evidence="2 3" key="1">
    <citation type="submission" date="2019-04" db="EMBL/GenBank/DDBJ databases">
        <title>Taxonomy of novel Haliea sp. from mangrove soil of West Coast of India.</title>
        <authorList>
            <person name="Verma A."/>
            <person name="Kumar P."/>
            <person name="Krishnamurthi S."/>
        </authorList>
    </citation>
    <scope>NUCLEOTIDE SEQUENCE [LARGE SCALE GENOMIC DNA]</scope>
    <source>
        <strain evidence="2 3">SAOS-164</strain>
    </source>
</reference>
<organism evidence="2 3">
    <name type="scientific">Mangrovimicrobium sediminis</name>
    <dbReference type="NCBI Taxonomy" id="2562682"/>
    <lineage>
        <taxon>Bacteria</taxon>
        <taxon>Pseudomonadati</taxon>
        <taxon>Pseudomonadota</taxon>
        <taxon>Gammaproteobacteria</taxon>
        <taxon>Cellvibrionales</taxon>
        <taxon>Halieaceae</taxon>
        <taxon>Mangrovimicrobium</taxon>
    </lineage>
</organism>
<dbReference type="Pfam" id="PF00106">
    <property type="entry name" value="adh_short"/>
    <property type="match status" value="1"/>
</dbReference>
<dbReference type="InterPro" id="IPR002347">
    <property type="entry name" value="SDR_fam"/>
</dbReference>
<dbReference type="GO" id="GO:0016491">
    <property type="term" value="F:oxidoreductase activity"/>
    <property type="evidence" value="ECO:0007669"/>
    <property type="project" value="UniProtKB-KW"/>
</dbReference>
<gene>
    <name evidence="2" type="ORF">E4634_09640</name>
</gene>
<dbReference type="RefSeq" id="WP_135443319.1">
    <property type="nucleotide sequence ID" value="NZ_SRLE01000007.1"/>
</dbReference>
<comment type="caution">
    <text evidence="2">The sequence shown here is derived from an EMBL/GenBank/DDBJ whole genome shotgun (WGS) entry which is preliminary data.</text>
</comment>
<evidence type="ECO:0000313" key="2">
    <source>
        <dbReference type="EMBL" id="TGD73290.1"/>
    </source>
</evidence>
<dbReference type="InterPro" id="IPR036291">
    <property type="entry name" value="NAD(P)-bd_dom_sf"/>
</dbReference>
<sequence>MSEANSARVAVVTGASSGIGKEAAKALARAGWRVIGIGRNPVRCAQAQAELQACASEANPAVMLCADLALMADTARAADEIAALTDRVDALLNNAGGVTRDRHMTAEGNENTFASNHLGHFLLTARLLPLLRAAAADTGPGAVRVVSVSSTGHEHTDGLDWDDLQSTRQFISGAAYCRAKLANILFTRELAKRLAGDGIVAHAMHPGVVHSNFASHADQQMQDYMATLEGETPEVAADTLVWLASATEPGASTGGYFYLREAIPTSAAGQDDDAARRLWEESEKLVAPWLPG</sequence>
<dbReference type="SUPFAM" id="SSF51735">
    <property type="entry name" value="NAD(P)-binding Rossmann-fold domains"/>
    <property type="match status" value="1"/>
</dbReference>
<dbReference type="EMBL" id="SRLE01000007">
    <property type="protein sequence ID" value="TGD73290.1"/>
    <property type="molecule type" value="Genomic_DNA"/>
</dbReference>
<dbReference type="PRINTS" id="PR00081">
    <property type="entry name" value="GDHRDH"/>
</dbReference>
<keyword evidence="3" id="KW-1185">Reference proteome</keyword>
<accession>A0A4Z0M1D7</accession>
<name>A0A4Z0M1D7_9GAMM</name>
<dbReference type="AlphaFoldDB" id="A0A4Z0M1D7"/>